<name>A0A1J0GPH5_9CLOT</name>
<accession>A0A1J0GPH5</accession>
<proteinExistence type="predicted"/>
<dbReference type="InterPro" id="IPR020256">
    <property type="entry name" value="Spore_coat_CotJA"/>
</dbReference>
<dbReference type="Pfam" id="PF11007">
    <property type="entry name" value="CotJA"/>
    <property type="match status" value="1"/>
</dbReference>
<dbReference type="STRING" id="1552.A7L45_20645"/>
<gene>
    <name evidence="1" type="ORF">A7L45_20645</name>
</gene>
<evidence type="ECO:0000313" key="2">
    <source>
        <dbReference type="Proteomes" id="UP000182569"/>
    </source>
</evidence>
<reference evidence="2" key="1">
    <citation type="journal article" date="2016" name="Front. Microbiol.">
        <title>Complete Genome Sequence of Clostridium estertheticum DSM 8809, a Microbe Identified in Spoiled Vacuum Packed Beef.</title>
        <authorList>
            <person name="Yu Z."/>
            <person name="Gunn L."/>
            <person name="Brennan E."/>
            <person name="Reid R."/>
            <person name="Wall P.G."/>
            <person name="Gaora O.P."/>
            <person name="Hurley D."/>
            <person name="Bolton D."/>
            <person name="Fanning S."/>
        </authorList>
    </citation>
    <scope>NUCLEOTIDE SEQUENCE [LARGE SCALE GENOMIC DNA]</scope>
    <source>
        <strain evidence="2">DSM 8809</strain>
    </source>
</reference>
<dbReference type="OrthoDB" id="9800571at2"/>
<dbReference type="KEGG" id="ceu:A7L45_20645"/>
<protein>
    <recommendedName>
        <fullName evidence="3">Spore coat associated protein CotJA</fullName>
    </recommendedName>
</protein>
<evidence type="ECO:0008006" key="3">
    <source>
        <dbReference type="Google" id="ProtNLM"/>
    </source>
</evidence>
<sequence length="70" mass="8072">MDNCIPQETVIKNIRLAAAYVPYQKLCTLFSPIEALKRGTVFPELFSPYEGQDKKYRPLESSKRGITYDE</sequence>
<organism evidence="1 2">
    <name type="scientific">Clostridium estertheticum subsp. estertheticum</name>
    <dbReference type="NCBI Taxonomy" id="1552"/>
    <lineage>
        <taxon>Bacteria</taxon>
        <taxon>Bacillati</taxon>
        <taxon>Bacillota</taxon>
        <taxon>Clostridia</taxon>
        <taxon>Eubacteriales</taxon>
        <taxon>Clostridiaceae</taxon>
        <taxon>Clostridium</taxon>
    </lineage>
</organism>
<evidence type="ECO:0000313" key="1">
    <source>
        <dbReference type="EMBL" id="APC42800.1"/>
    </source>
</evidence>
<dbReference type="AlphaFoldDB" id="A0A1J0GPH5"/>
<dbReference type="EMBL" id="CP015756">
    <property type="protein sequence ID" value="APC42800.1"/>
    <property type="molecule type" value="Genomic_DNA"/>
</dbReference>
<dbReference type="Proteomes" id="UP000182569">
    <property type="component" value="Chromosome"/>
</dbReference>
<keyword evidence="2" id="KW-1185">Reference proteome</keyword>